<dbReference type="Proteomes" id="UP000054032">
    <property type="component" value="Unassembled WGS sequence"/>
</dbReference>
<proteinExistence type="predicted"/>
<dbReference type="GeneID" id="19121211"/>
<accession>W6Z7Q9</accession>
<organism evidence="2 3">
    <name type="scientific">Bipolaris oryzae ATCC 44560</name>
    <dbReference type="NCBI Taxonomy" id="930090"/>
    <lineage>
        <taxon>Eukaryota</taxon>
        <taxon>Fungi</taxon>
        <taxon>Dikarya</taxon>
        <taxon>Ascomycota</taxon>
        <taxon>Pezizomycotina</taxon>
        <taxon>Dothideomycetes</taxon>
        <taxon>Pleosporomycetidae</taxon>
        <taxon>Pleosporales</taxon>
        <taxon>Pleosporineae</taxon>
        <taxon>Pleosporaceae</taxon>
        <taxon>Bipolaris</taxon>
    </lineage>
</organism>
<reference evidence="2 3" key="1">
    <citation type="journal article" date="2013" name="PLoS Genet.">
        <title>Comparative genome structure, secondary metabolite, and effector coding capacity across Cochliobolus pathogens.</title>
        <authorList>
            <person name="Condon B.J."/>
            <person name="Leng Y."/>
            <person name="Wu D."/>
            <person name="Bushley K.E."/>
            <person name="Ohm R.A."/>
            <person name="Otillar R."/>
            <person name="Martin J."/>
            <person name="Schackwitz W."/>
            <person name="Grimwood J."/>
            <person name="MohdZainudin N."/>
            <person name="Xue C."/>
            <person name="Wang R."/>
            <person name="Manning V.A."/>
            <person name="Dhillon B."/>
            <person name="Tu Z.J."/>
            <person name="Steffenson B.J."/>
            <person name="Salamov A."/>
            <person name="Sun H."/>
            <person name="Lowry S."/>
            <person name="LaButti K."/>
            <person name="Han J."/>
            <person name="Copeland A."/>
            <person name="Lindquist E."/>
            <person name="Barry K."/>
            <person name="Schmutz J."/>
            <person name="Baker S.E."/>
            <person name="Ciuffetti L.M."/>
            <person name="Grigoriev I.V."/>
            <person name="Zhong S."/>
            <person name="Turgeon B.G."/>
        </authorList>
    </citation>
    <scope>NUCLEOTIDE SEQUENCE [LARGE SCALE GENOMIC DNA]</scope>
    <source>
        <strain evidence="2 3">ATCC 44560</strain>
    </source>
</reference>
<dbReference type="HOGENOM" id="CLU_2108611_0_0_1"/>
<feature type="compositionally biased region" description="Polar residues" evidence="1">
    <location>
        <begin position="14"/>
        <end position="32"/>
    </location>
</feature>
<evidence type="ECO:0000313" key="3">
    <source>
        <dbReference type="Proteomes" id="UP000054032"/>
    </source>
</evidence>
<dbReference type="RefSeq" id="XP_007689871.1">
    <property type="nucleotide sequence ID" value="XM_007691681.1"/>
</dbReference>
<dbReference type="KEGG" id="bor:COCMIDRAFT_27943"/>
<gene>
    <name evidence="2" type="ORF">COCMIDRAFT_27943</name>
</gene>
<evidence type="ECO:0000256" key="1">
    <source>
        <dbReference type="SAM" id="MobiDB-lite"/>
    </source>
</evidence>
<evidence type="ECO:0000313" key="2">
    <source>
        <dbReference type="EMBL" id="EUC43614.1"/>
    </source>
</evidence>
<name>W6Z7Q9_COCMI</name>
<feature type="region of interest" description="Disordered" evidence="1">
    <location>
        <begin position="14"/>
        <end position="38"/>
    </location>
</feature>
<keyword evidence="3" id="KW-1185">Reference proteome</keyword>
<sequence>MSKVMGLTLAESQYMSSQPDSVIRPSSPSSRFARTKASIHRNKAAALTTEPGSVFAWNGERQSGDRAGLPRMLAPQSNILVSPNPTKMSQKMEVSGPWYELQSGSKLLVTRIHTG</sequence>
<dbReference type="EMBL" id="KI964024">
    <property type="protein sequence ID" value="EUC43614.1"/>
    <property type="molecule type" value="Genomic_DNA"/>
</dbReference>
<dbReference type="AlphaFoldDB" id="W6Z7Q9"/>
<protein>
    <submittedName>
        <fullName evidence="2">Uncharacterized protein</fullName>
    </submittedName>
</protein>